<evidence type="ECO:0000313" key="3">
    <source>
        <dbReference type="EMBL" id="KIK94774.1"/>
    </source>
</evidence>
<dbReference type="HOGENOM" id="CLU_008698_5_0_1"/>
<dbReference type="InParanoid" id="A0A0D0E2F9"/>
<dbReference type="AlphaFoldDB" id="A0A0D0E2F9"/>
<dbReference type="PANTHER" id="PTHR11276:SF29">
    <property type="entry name" value="DNA POLYMERASE TYPE-X FAMILY PROTEIN POL4"/>
    <property type="match status" value="1"/>
</dbReference>
<dbReference type="InterPro" id="IPR037160">
    <property type="entry name" value="DNA_Pol_thumb_sf"/>
</dbReference>
<feature type="compositionally biased region" description="Polar residues" evidence="1">
    <location>
        <begin position="376"/>
        <end position="386"/>
    </location>
</feature>
<feature type="compositionally biased region" description="Polar residues" evidence="1">
    <location>
        <begin position="75"/>
        <end position="84"/>
    </location>
</feature>
<dbReference type="GO" id="GO:0005634">
    <property type="term" value="C:nucleus"/>
    <property type="evidence" value="ECO:0007669"/>
    <property type="project" value="TreeGrafter"/>
</dbReference>
<proteinExistence type="predicted"/>
<dbReference type="Gene3D" id="1.10.150.110">
    <property type="entry name" value="DNA polymerase beta, N-terminal domain-like"/>
    <property type="match status" value="1"/>
</dbReference>
<dbReference type="GO" id="GO:0003887">
    <property type="term" value="F:DNA-directed DNA polymerase activity"/>
    <property type="evidence" value="ECO:0007669"/>
    <property type="project" value="InterPro"/>
</dbReference>
<dbReference type="InterPro" id="IPR027421">
    <property type="entry name" value="DNA_pol_lamdba_lyase_dom_sf"/>
</dbReference>
<feature type="compositionally biased region" description="Basic and acidic residues" evidence="1">
    <location>
        <begin position="45"/>
        <end position="74"/>
    </location>
</feature>
<dbReference type="SUPFAM" id="SSF47802">
    <property type="entry name" value="DNA polymerase beta, N-terminal domain-like"/>
    <property type="match status" value="1"/>
</dbReference>
<name>A0A0D0E2F9_9AGAM</name>
<dbReference type="Gene3D" id="3.30.460.10">
    <property type="entry name" value="Beta Polymerase, domain 2"/>
    <property type="match status" value="1"/>
</dbReference>
<dbReference type="OrthoDB" id="205514at2759"/>
<dbReference type="PANTHER" id="PTHR11276">
    <property type="entry name" value="DNA POLYMERASE TYPE-X FAMILY MEMBER"/>
    <property type="match status" value="1"/>
</dbReference>
<dbReference type="GO" id="GO:0003677">
    <property type="term" value="F:DNA binding"/>
    <property type="evidence" value="ECO:0007669"/>
    <property type="project" value="InterPro"/>
</dbReference>
<evidence type="ECO:0000256" key="1">
    <source>
        <dbReference type="SAM" id="MobiDB-lite"/>
    </source>
</evidence>
<evidence type="ECO:0000259" key="2">
    <source>
        <dbReference type="Pfam" id="PF14792"/>
    </source>
</evidence>
<gene>
    <name evidence="3" type="ORF">PAXRUDRAFT_11842</name>
</gene>
<accession>A0A0D0E2F9</accession>
<keyword evidence="4" id="KW-1185">Reference proteome</keyword>
<feature type="domain" description="DNA polymerase beta palm" evidence="2">
    <location>
        <begin position="229"/>
        <end position="339"/>
    </location>
</feature>
<feature type="region of interest" description="Disordered" evidence="1">
    <location>
        <begin position="45"/>
        <end position="84"/>
    </location>
</feature>
<dbReference type="InterPro" id="IPR028207">
    <property type="entry name" value="DNA_pol_B_palm_palm"/>
</dbReference>
<dbReference type="InterPro" id="IPR043519">
    <property type="entry name" value="NT_sf"/>
</dbReference>
<evidence type="ECO:0000313" key="4">
    <source>
        <dbReference type="Proteomes" id="UP000054538"/>
    </source>
</evidence>
<dbReference type="GO" id="GO:0006303">
    <property type="term" value="P:double-strand break repair via nonhomologous end joining"/>
    <property type="evidence" value="ECO:0007669"/>
    <property type="project" value="TreeGrafter"/>
</dbReference>
<dbReference type="InterPro" id="IPR022312">
    <property type="entry name" value="DNA_pol_X"/>
</dbReference>
<dbReference type="Gene3D" id="3.30.210.10">
    <property type="entry name" value="DNA polymerase, thumb domain"/>
    <property type="match status" value="1"/>
</dbReference>
<reference evidence="4" key="2">
    <citation type="submission" date="2015-01" db="EMBL/GenBank/DDBJ databases">
        <title>Evolutionary Origins and Diversification of the Mycorrhizal Mutualists.</title>
        <authorList>
            <consortium name="DOE Joint Genome Institute"/>
            <consortium name="Mycorrhizal Genomics Consortium"/>
            <person name="Kohler A."/>
            <person name="Kuo A."/>
            <person name="Nagy L.G."/>
            <person name="Floudas D."/>
            <person name="Copeland A."/>
            <person name="Barry K.W."/>
            <person name="Cichocki N."/>
            <person name="Veneault-Fourrey C."/>
            <person name="LaButti K."/>
            <person name="Lindquist E.A."/>
            <person name="Lipzen A."/>
            <person name="Lundell T."/>
            <person name="Morin E."/>
            <person name="Murat C."/>
            <person name="Riley R."/>
            <person name="Ohm R."/>
            <person name="Sun H."/>
            <person name="Tunlid A."/>
            <person name="Henrissat B."/>
            <person name="Grigoriev I.V."/>
            <person name="Hibbett D.S."/>
            <person name="Martin F."/>
        </authorList>
    </citation>
    <scope>NUCLEOTIDE SEQUENCE [LARGE SCALE GENOMIC DNA]</scope>
    <source>
        <strain evidence="4">Ve08.2h10</strain>
    </source>
</reference>
<sequence>MRPRLERHIDWEFAKTKAIVTPEWLRHFISSRTLLPCSAYSANSDLHDETERRRPEVKSNISEHPETPPDDSRGLQRSTDQGASMSAPDVVALKHLSRFCCQSASPLICPNQTPVKELDVIHWSRFLEGEERSMLSYARAIAIVKAFPHRFSERTQQADIAPDCPTAFVFQVEEFVKTGQIAEARFLATKSKKYQIVMQKLLSVEERCTSVIAGGYPPASHFLVDGPISYRRGKPQSNDVDIVIPHTGWSPGSQKVNSLCEKLVRRLHEHGLVKCMLRKVSTTELPPPYIPERSDMSEFHQNNVLRTHHWDSLAKALTVFGPPHNPTRERVYRRVDLTIAAPEVFWTAVVGCFRTGSTMFERDLCLWAKQKKGSKFDSSGMTQNFPTARLKGSSFPNPKEKYSNS</sequence>
<feature type="region of interest" description="Disordered" evidence="1">
    <location>
        <begin position="374"/>
        <end position="405"/>
    </location>
</feature>
<dbReference type="STRING" id="930991.A0A0D0E2F9"/>
<organism evidence="3 4">
    <name type="scientific">Paxillus rubicundulus Ve08.2h10</name>
    <dbReference type="NCBI Taxonomy" id="930991"/>
    <lineage>
        <taxon>Eukaryota</taxon>
        <taxon>Fungi</taxon>
        <taxon>Dikarya</taxon>
        <taxon>Basidiomycota</taxon>
        <taxon>Agaricomycotina</taxon>
        <taxon>Agaricomycetes</taxon>
        <taxon>Agaricomycetidae</taxon>
        <taxon>Boletales</taxon>
        <taxon>Paxilineae</taxon>
        <taxon>Paxillaceae</taxon>
        <taxon>Paxillus</taxon>
    </lineage>
</organism>
<dbReference type="Pfam" id="PF14792">
    <property type="entry name" value="DNA_pol_B_palm"/>
    <property type="match status" value="1"/>
</dbReference>
<reference evidence="3 4" key="1">
    <citation type="submission" date="2014-04" db="EMBL/GenBank/DDBJ databases">
        <authorList>
            <consortium name="DOE Joint Genome Institute"/>
            <person name="Kuo A."/>
            <person name="Kohler A."/>
            <person name="Jargeat P."/>
            <person name="Nagy L.G."/>
            <person name="Floudas D."/>
            <person name="Copeland A."/>
            <person name="Barry K.W."/>
            <person name="Cichocki N."/>
            <person name="Veneault-Fourrey C."/>
            <person name="LaButti K."/>
            <person name="Lindquist E.A."/>
            <person name="Lipzen A."/>
            <person name="Lundell T."/>
            <person name="Morin E."/>
            <person name="Murat C."/>
            <person name="Sun H."/>
            <person name="Tunlid A."/>
            <person name="Henrissat B."/>
            <person name="Grigoriev I.V."/>
            <person name="Hibbett D.S."/>
            <person name="Martin F."/>
            <person name="Nordberg H.P."/>
            <person name="Cantor M.N."/>
            <person name="Hua S.X."/>
        </authorList>
    </citation>
    <scope>NUCLEOTIDE SEQUENCE [LARGE SCALE GENOMIC DNA]</scope>
    <source>
        <strain evidence="3 4">Ve08.2h10</strain>
    </source>
</reference>
<dbReference type="EMBL" id="KN825085">
    <property type="protein sequence ID" value="KIK94774.1"/>
    <property type="molecule type" value="Genomic_DNA"/>
</dbReference>
<dbReference type="Proteomes" id="UP000054538">
    <property type="component" value="Unassembled WGS sequence"/>
</dbReference>
<protein>
    <recommendedName>
        <fullName evidence="2">DNA polymerase beta palm domain-containing protein</fullName>
    </recommendedName>
</protein>
<dbReference type="SUPFAM" id="SSF81301">
    <property type="entry name" value="Nucleotidyltransferase"/>
    <property type="match status" value="1"/>
</dbReference>